<evidence type="ECO:0000313" key="9">
    <source>
        <dbReference type="Proteomes" id="UP000248925"/>
    </source>
</evidence>
<feature type="binding site" evidence="5">
    <location>
        <position position="181"/>
    </location>
    <ligand>
        <name>S-adenosyl-L-methionine</name>
        <dbReference type="ChEBI" id="CHEBI:59789"/>
    </ligand>
</feature>
<dbReference type="EMBL" id="PCDP01000059">
    <property type="protein sequence ID" value="PZM09439.1"/>
    <property type="molecule type" value="Genomic_DNA"/>
</dbReference>
<dbReference type="RefSeq" id="WP_111162823.1">
    <property type="nucleotide sequence ID" value="NZ_PCDP01000059.1"/>
</dbReference>
<dbReference type="EC" id="2.1.1.297" evidence="5"/>
<evidence type="ECO:0000256" key="5">
    <source>
        <dbReference type="HAMAP-Rule" id="MF_02126"/>
    </source>
</evidence>
<dbReference type="GO" id="GO:0032259">
    <property type="term" value="P:methylation"/>
    <property type="evidence" value="ECO:0007669"/>
    <property type="project" value="UniProtKB-KW"/>
</dbReference>
<dbReference type="PROSITE" id="PS00092">
    <property type="entry name" value="N6_MTASE"/>
    <property type="match status" value="1"/>
</dbReference>
<keyword evidence="1 5" id="KW-0489">Methyltransferase</keyword>
<gene>
    <name evidence="5 8" type="primary">prmC</name>
    <name evidence="8" type="ORF">CPY51_24395</name>
</gene>
<dbReference type="InterPro" id="IPR019874">
    <property type="entry name" value="RF_methyltr_PrmC"/>
</dbReference>
<feature type="binding site" evidence="5">
    <location>
        <position position="152"/>
    </location>
    <ligand>
        <name>S-adenosyl-L-methionine</name>
        <dbReference type="ChEBI" id="CHEBI:59789"/>
    </ligand>
</feature>
<feature type="binding site" evidence="5">
    <location>
        <position position="195"/>
    </location>
    <ligand>
        <name>S-adenosyl-L-methionine</name>
        <dbReference type="ChEBI" id="CHEBI:59789"/>
    </ligand>
</feature>
<keyword evidence="9" id="KW-1185">Reference proteome</keyword>
<sequence length="290" mass="31492">MSGASRTIAELLKDARNRFEDAGLDDPAVEARVLISGLLGLSSTDLVTRGNEAVADEQDQAVRAAIERRLLHEPVHRILGEREFYGLPLRLSPATLEPRPDTEILVDSVLEHARRLASMHESIHILDLGTGTGAICLALLSECPQATGTGSDISQEALETARANAERNGLGDRFATVESNWFEAIHGRFHVIVSNPPYIQSSVISTLAPEVKMFDPSAALDGGQDGLDAYRAIAVDAGRFLHQDGVIGVEIGYDQRVAVTAIFEEQGFTLIEAARDYGHNDRALLFQQKD</sequence>
<evidence type="ECO:0000256" key="2">
    <source>
        <dbReference type="ARBA" id="ARBA00022679"/>
    </source>
</evidence>
<dbReference type="AlphaFoldDB" id="A0A2W4C799"/>
<feature type="domain" description="Release factor glutamine methyltransferase N-terminal" evidence="7">
    <location>
        <begin position="10"/>
        <end position="80"/>
    </location>
</feature>
<name>A0A2W4C799_9HYPH</name>
<evidence type="ECO:0000259" key="7">
    <source>
        <dbReference type="Pfam" id="PF17827"/>
    </source>
</evidence>
<organism evidence="8 9">
    <name type="scientific">Rhizobium tubonense</name>
    <dbReference type="NCBI Taxonomy" id="484088"/>
    <lineage>
        <taxon>Bacteria</taxon>
        <taxon>Pseudomonadati</taxon>
        <taxon>Pseudomonadota</taxon>
        <taxon>Alphaproteobacteria</taxon>
        <taxon>Hyphomicrobiales</taxon>
        <taxon>Rhizobiaceae</taxon>
        <taxon>Rhizobium/Agrobacterium group</taxon>
        <taxon>Rhizobium</taxon>
    </lineage>
</organism>
<dbReference type="InterPro" id="IPR050320">
    <property type="entry name" value="N5-glutamine_MTase"/>
</dbReference>
<dbReference type="Proteomes" id="UP000248925">
    <property type="component" value="Unassembled WGS sequence"/>
</dbReference>
<evidence type="ECO:0000259" key="6">
    <source>
        <dbReference type="Pfam" id="PF05175"/>
    </source>
</evidence>
<dbReference type="Gene3D" id="1.10.8.10">
    <property type="entry name" value="DNA helicase RuvA subunit, C-terminal domain"/>
    <property type="match status" value="1"/>
</dbReference>
<comment type="function">
    <text evidence="5">Methylates the class 1 translation termination release factors RF1/PrfA and RF2/PrfB on the glutamine residue of the universally conserved GGQ motif.</text>
</comment>
<comment type="catalytic activity">
    <reaction evidence="4 5">
        <text>L-glutaminyl-[peptide chain release factor] + S-adenosyl-L-methionine = N(5)-methyl-L-glutaminyl-[peptide chain release factor] + S-adenosyl-L-homocysteine + H(+)</text>
        <dbReference type="Rhea" id="RHEA:42896"/>
        <dbReference type="Rhea" id="RHEA-COMP:10271"/>
        <dbReference type="Rhea" id="RHEA-COMP:10272"/>
        <dbReference type="ChEBI" id="CHEBI:15378"/>
        <dbReference type="ChEBI" id="CHEBI:30011"/>
        <dbReference type="ChEBI" id="CHEBI:57856"/>
        <dbReference type="ChEBI" id="CHEBI:59789"/>
        <dbReference type="ChEBI" id="CHEBI:61891"/>
        <dbReference type="EC" id="2.1.1.297"/>
    </reaction>
</comment>
<proteinExistence type="inferred from homology"/>
<dbReference type="InterPro" id="IPR007848">
    <property type="entry name" value="Small_mtfrase_dom"/>
</dbReference>
<accession>A0A2W4C799</accession>
<dbReference type="NCBIfam" id="TIGR03534">
    <property type="entry name" value="RF_mod_PrmC"/>
    <property type="match status" value="1"/>
</dbReference>
<dbReference type="HAMAP" id="MF_02126">
    <property type="entry name" value="RF_methyltr_PrmC"/>
    <property type="match status" value="1"/>
</dbReference>
<dbReference type="SUPFAM" id="SSF53335">
    <property type="entry name" value="S-adenosyl-L-methionine-dependent methyltransferases"/>
    <property type="match status" value="1"/>
</dbReference>
<dbReference type="InterPro" id="IPR029063">
    <property type="entry name" value="SAM-dependent_MTases_sf"/>
</dbReference>
<keyword evidence="3 5" id="KW-0949">S-adenosyl-L-methionine</keyword>
<protein>
    <recommendedName>
        <fullName evidence="5">Release factor glutamine methyltransferase</fullName>
        <shortName evidence="5">RF MTase</shortName>
        <ecNumber evidence="5">2.1.1.297</ecNumber>
    </recommendedName>
    <alternativeName>
        <fullName evidence="5">N5-glutamine methyltransferase PrmC</fullName>
    </alternativeName>
    <alternativeName>
        <fullName evidence="5">Protein-(glutamine-N5) MTase PrmC</fullName>
    </alternativeName>
    <alternativeName>
        <fullName evidence="5">Protein-glutamine N-methyltransferase PrmC</fullName>
    </alternativeName>
</protein>
<keyword evidence="2 5" id="KW-0808">Transferase</keyword>
<comment type="similarity">
    <text evidence="5">Belongs to the protein N5-glutamine methyltransferase family. PrmC subfamily.</text>
</comment>
<evidence type="ECO:0000256" key="3">
    <source>
        <dbReference type="ARBA" id="ARBA00022691"/>
    </source>
</evidence>
<dbReference type="InterPro" id="IPR040758">
    <property type="entry name" value="PrmC_N"/>
</dbReference>
<reference evidence="8 9" key="1">
    <citation type="journal article" date="2018" name="Sci. Rep.">
        <title>Rhizobium tumorigenes sp. nov., a novel plant tumorigenic bacterium isolated from cane gall tumors on thornless blackberry.</title>
        <authorList>
            <person name="Kuzmanovi N."/>
            <person name="Smalla K."/>
            <person name="Gronow S."/>
            <person name="PuBawska J."/>
        </authorList>
    </citation>
    <scope>NUCLEOTIDE SEQUENCE [LARGE SCALE GENOMIC DNA]</scope>
    <source>
        <strain evidence="8 9">CCBAU 85046</strain>
    </source>
</reference>
<evidence type="ECO:0000256" key="4">
    <source>
        <dbReference type="ARBA" id="ARBA00048391"/>
    </source>
</evidence>
<dbReference type="InterPro" id="IPR004556">
    <property type="entry name" value="HemK-like"/>
</dbReference>
<evidence type="ECO:0000313" key="8">
    <source>
        <dbReference type="EMBL" id="PZM09439.1"/>
    </source>
</evidence>
<dbReference type="CDD" id="cd02440">
    <property type="entry name" value="AdoMet_MTases"/>
    <property type="match status" value="1"/>
</dbReference>
<dbReference type="Pfam" id="PF17827">
    <property type="entry name" value="PrmC_N"/>
    <property type="match status" value="1"/>
</dbReference>
<dbReference type="Pfam" id="PF05175">
    <property type="entry name" value="MTS"/>
    <property type="match status" value="1"/>
</dbReference>
<dbReference type="NCBIfam" id="TIGR00536">
    <property type="entry name" value="hemK_fam"/>
    <property type="match status" value="1"/>
</dbReference>
<feature type="binding site" evidence="5">
    <location>
        <begin position="195"/>
        <end position="198"/>
    </location>
    <ligand>
        <name>substrate</name>
    </ligand>
</feature>
<dbReference type="GO" id="GO:0102559">
    <property type="term" value="F:peptide chain release factor N(5)-glutamine methyltransferase activity"/>
    <property type="evidence" value="ECO:0007669"/>
    <property type="project" value="UniProtKB-EC"/>
</dbReference>
<dbReference type="OrthoDB" id="9800643at2"/>
<dbReference type="InterPro" id="IPR002052">
    <property type="entry name" value="DNA_methylase_N6_adenine_CS"/>
</dbReference>
<dbReference type="GO" id="GO:0003676">
    <property type="term" value="F:nucleic acid binding"/>
    <property type="evidence" value="ECO:0007669"/>
    <property type="project" value="InterPro"/>
</dbReference>
<dbReference type="Gene3D" id="3.40.50.150">
    <property type="entry name" value="Vaccinia Virus protein VP39"/>
    <property type="match status" value="1"/>
</dbReference>
<feature type="domain" description="Methyltransferase small" evidence="6">
    <location>
        <begin position="121"/>
        <end position="203"/>
    </location>
</feature>
<dbReference type="PANTHER" id="PTHR18895:SF74">
    <property type="entry name" value="MTRF1L RELEASE FACTOR GLUTAMINE METHYLTRANSFERASE"/>
    <property type="match status" value="1"/>
</dbReference>
<evidence type="ECO:0000256" key="1">
    <source>
        <dbReference type="ARBA" id="ARBA00022603"/>
    </source>
</evidence>
<dbReference type="PANTHER" id="PTHR18895">
    <property type="entry name" value="HEMK METHYLTRANSFERASE"/>
    <property type="match status" value="1"/>
</dbReference>
<comment type="caution">
    <text evidence="8">The sequence shown here is derived from an EMBL/GenBank/DDBJ whole genome shotgun (WGS) entry which is preliminary data.</text>
</comment>
<feature type="binding site" evidence="5">
    <location>
        <begin position="129"/>
        <end position="133"/>
    </location>
    <ligand>
        <name>S-adenosyl-L-methionine</name>
        <dbReference type="ChEBI" id="CHEBI:59789"/>
    </ligand>
</feature>